<dbReference type="RefSeq" id="WP_125024046.1">
    <property type="nucleotide sequence ID" value="NZ_CP034159.1"/>
</dbReference>
<evidence type="ECO:0000313" key="1">
    <source>
        <dbReference type="EMBL" id="AZI33016.1"/>
    </source>
</evidence>
<dbReference type="SUPFAM" id="SSF160387">
    <property type="entry name" value="NosL/MerB-like"/>
    <property type="match status" value="1"/>
</dbReference>
<dbReference type="OrthoDB" id="9792749at2"/>
<accession>A0A3G8XXP2</accession>
<protein>
    <recommendedName>
        <fullName evidence="3">Copper chaperone NosL</fullName>
    </recommendedName>
</protein>
<dbReference type="Proteomes" id="UP000270185">
    <property type="component" value="Chromosome"/>
</dbReference>
<evidence type="ECO:0000313" key="2">
    <source>
        <dbReference type="Proteomes" id="UP000270185"/>
    </source>
</evidence>
<evidence type="ECO:0008006" key="3">
    <source>
        <dbReference type="Google" id="ProtNLM"/>
    </source>
</evidence>
<sequence length="137" mass="14804">MKLFKNVLVAGSVMTLMACAEKGPQEIAVGKDQCDNCKMTISDQKYATELLTEKGRIYKFDDISCLKDYESSNPENAKNAKTYVVDFPTGEFIETNTATLIKGGEIKSPMGGNTQAFKDKATAEKSAATLGATLTTL</sequence>
<dbReference type="KEGG" id="ccas:EIB73_07435"/>
<reference evidence="2" key="1">
    <citation type="submission" date="2018-11" db="EMBL/GenBank/DDBJ databases">
        <title>Proposal to divide the Flavobacteriaceae and reorganize its genera based on Amino Acid Identity values calculated from whole genome sequences.</title>
        <authorList>
            <person name="Nicholson A.C."/>
            <person name="Gulvik C.A."/>
            <person name="Whitney A.M."/>
            <person name="Humrighouse B.W."/>
            <person name="Bell M."/>
            <person name="Holmes B."/>
            <person name="Steigerwalt A.G."/>
            <person name="Villarma A."/>
            <person name="Sheth M."/>
            <person name="Batra D."/>
            <person name="Pryor J."/>
            <person name="Bernardet J.-F."/>
            <person name="Hugo C."/>
            <person name="Kampfer P."/>
            <person name="Newman J.D."/>
            <person name="McQuiston J.R."/>
        </authorList>
    </citation>
    <scope>NUCLEOTIDE SEQUENCE [LARGE SCALE GENOMIC DNA]</scope>
    <source>
        <strain evidence="2">G0081</strain>
    </source>
</reference>
<organism evidence="1 2">
    <name type="scientific">Kaistella carnis</name>
    <dbReference type="NCBI Taxonomy" id="1241979"/>
    <lineage>
        <taxon>Bacteria</taxon>
        <taxon>Pseudomonadati</taxon>
        <taxon>Bacteroidota</taxon>
        <taxon>Flavobacteriia</taxon>
        <taxon>Flavobacteriales</taxon>
        <taxon>Weeksellaceae</taxon>
        <taxon>Chryseobacterium group</taxon>
        <taxon>Kaistella</taxon>
    </lineage>
</organism>
<keyword evidence="2" id="KW-1185">Reference proteome</keyword>
<dbReference type="PANTHER" id="PTHR41247">
    <property type="entry name" value="HTH-TYPE TRANSCRIPTIONAL REPRESSOR YCNK"/>
    <property type="match status" value="1"/>
</dbReference>
<dbReference type="Pfam" id="PF05573">
    <property type="entry name" value="NosL"/>
    <property type="match status" value="1"/>
</dbReference>
<gene>
    <name evidence="1" type="ORF">EIB73_07435</name>
</gene>
<name>A0A3G8XXP2_9FLAO</name>
<dbReference type="EMBL" id="CP034159">
    <property type="protein sequence ID" value="AZI33016.1"/>
    <property type="molecule type" value="Genomic_DNA"/>
</dbReference>
<dbReference type="PROSITE" id="PS51257">
    <property type="entry name" value="PROKAR_LIPOPROTEIN"/>
    <property type="match status" value="1"/>
</dbReference>
<dbReference type="InterPro" id="IPR008719">
    <property type="entry name" value="N2O_reductase_NosL"/>
</dbReference>
<dbReference type="AlphaFoldDB" id="A0A3G8XXP2"/>
<proteinExistence type="predicted"/>
<dbReference type="PANTHER" id="PTHR41247:SF1">
    <property type="entry name" value="HTH-TYPE TRANSCRIPTIONAL REPRESSOR YCNK"/>
    <property type="match status" value="1"/>
</dbReference>